<dbReference type="InterPro" id="IPR029044">
    <property type="entry name" value="Nucleotide-diphossugar_trans"/>
</dbReference>
<dbReference type="AlphaFoldDB" id="A0A7W5B3F1"/>
<accession>A0A7W5B3F1</accession>
<sequence length="276" mass="30974">MVIKAIIPAAGYGTRNLPVTKTIPKEMFPIGGRPAIDYVVQEAVQAGIEEILIILSRNKTEIMNYFDHSPELEHYLYTHHKEHWLSKIMPPRVTITYLRQSEALGLGHAVSLARQFAGNDPVAVLLPDQVSLQSRSPLRPLLALHHRHGGTVVGLQEVPLHLLQNYGVADPVSMEGRTLHLQGFVEKPKQNPPSAFAALGRYVFTPEIFAALATLERGTGNELQLTDAINRLCKESDVYGYLFREKWYDISIEKEYLSIQRQVYRKKMKKGGASAP</sequence>
<dbReference type="EC" id="2.7.7.9" evidence="2"/>
<dbReference type="Gene3D" id="3.90.550.10">
    <property type="entry name" value="Spore Coat Polysaccharide Biosynthesis Protein SpsA, Chain A"/>
    <property type="match status" value="1"/>
</dbReference>
<keyword evidence="3 7" id="KW-0808">Transferase</keyword>
<reference evidence="7 8" key="1">
    <citation type="submission" date="2020-08" db="EMBL/GenBank/DDBJ databases">
        <title>Genomic Encyclopedia of Type Strains, Phase III (KMG-III): the genomes of soil and plant-associated and newly described type strains.</title>
        <authorList>
            <person name="Whitman W."/>
        </authorList>
    </citation>
    <scope>NUCLEOTIDE SEQUENCE [LARGE SCALE GENOMIC DNA]</scope>
    <source>
        <strain evidence="7 8">CECT 5862</strain>
    </source>
</reference>
<gene>
    <name evidence="7" type="ORF">FHS18_005802</name>
</gene>
<dbReference type="EMBL" id="JACHXK010000020">
    <property type="protein sequence ID" value="MBB3113689.1"/>
    <property type="molecule type" value="Genomic_DNA"/>
</dbReference>
<comment type="caution">
    <text evidence="7">The sequence shown here is derived from an EMBL/GenBank/DDBJ whole genome shotgun (WGS) entry which is preliminary data.</text>
</comment>
<organism evidence="7 8">
    <name type="scientific">Paenibacillus phyllosphaerae</name>
    <dbReference type="NCBI Taxonomy" id="274593"/>
    <lineage>
        <taxon>Bacteria</taxon>
        <taxon>Bacillati</taxon>
        <taxon>Bacillota</taxon>
        <taxon>Bacilli</taxon>
        <taxon>Bacillales</taxon>
        <taxon>Paenibacillaceae</taxon>
        <taxon>Paenibacillus</taxon>
    </lineage>
</organism>
<dbReference type="PANTHER" id="PTHR43197">
    <property type="entry name" value="UTP--GLUCOSE-1-PHOSPHATE URIDYLYLTRANSFERASE"/>
    <property type="match status" value="1"/>
</dbReference>
<dbReference type="RefSeq" id="WP_183603758.1">
    <property type="nucleotide sequence ID" value="NZ_JACHXK010000020.1"/>
</dbReference>
<evidence type="ECO:0000313" key="8">
    <source>
        <dbReference type="Proteomes" id="UP000570361"/>
    </source>
</evidence>
<dbReference type="GO" id="GO:0006011">
    <property type="term" value="P:UDP-alpha-D-glucose metabolic process"/>
    <property type="evidence" value="ECO:0007669"/>
    <property type="project" value="InterPro"/>
</dbReference>
<dbReference type="Proteomes" id="UP000570361">
    <property type="component" value="Unassembled WGS sequence"/>
</dbReference>
<evidence type="ECO:0000256" key="1">
    <source>
        <dbReference type="ARBA" id="ARBA00006890"/>
    </source>
</evidence>
<dbReference type="Pfam" id="PF00483">
    <property type="entry name" value="NTP_transferase"/>
    <property type="match status" value="1"/>
</dbReference>
<name>A0A7W5B3F1_9BACL</name>
<evidence type="ECO:0000256" key="5">
    <source>
        <dbReference type="ARBA" id="ARBA00048128"/>
    </source>
</evidence>
<dbReference type="SUPFAM" id="SSF53448">
    <property type="entry name" value="Nucleotide-diphospho-sugar transferases"/>
    <property type="match status" value="1"/>
</dbReference>
<feature type="domain" description="Nucleotidyl transferase" evidence="6">
    <location>
        <begin position="4"/>
        <end position="262"/>
    </location>
</feature>
<evidence type="ECO:0000256" key="2">
    <source>
        <dbReference type="ARBA" id="ARBA00012415"/>
    </source>
</evidence>
<protein>
    <recommendedName>
        <fullName evidence="2">UTP--glucose-1-phosphate uridylyltransferase</fullName>
        <ecNumber evidence="2">2.7.7.9</ecNumber>
    </recommendedName>
</protein>
<evidence type="ECO:0000256" key="3">
    <source>
        <dbReference type="ARBA" id="ARBA00022679"/>
    </source>
</evidence>
<evidence type="ECO:0000313" key="7">
    <source>
        <dbReference type="EMBL" id="MBB3113689.1"/>
    </source>
</evidence>
<dbReference type="InterPro" id="IPR005771">
    <property type="entry name" value="GalU_uridylyltTrfase_bac/arc"/>
</dbReference>
<keyword evidence="4 7" id="KW-0548">Nucleotidyltransferase</keyword>
<dbReference type="GO" id="GO:0003983">
    <property type="term" value="F:UTP:glucose-1-phosphate uridylyltransferase activity"/>
    <property type="evidence" value="ECO:0007669"/>
    <property type="project" value="UniProtKB-EC"/>
</dbReference>
<keyword evidence="8" id="KW-1185">Reference proteome</keyword>
<dbReference type="InterPro" id="IPR005835">
    <property type="entry name" value="NTP_transferase_dom"/>
</dbReference>
<comment type="similarity">
    <text evidence="1">Belongs to the UDPGP type 2 family.</text>
</comment>
<comment type="catalytic activity">
    <reaction evidence="5">
        <text>alpha-D-glucose 1-phosphate + UTP + H(+) = UDP-alpha-D-glucose + diphosphate</text>
        <dbReference type="Rhea" id="RHEA:19889"/>
        <dbReference type="ChEBI" id="CHEBI:15378"/>
        <dbReference type="ChEBI" id="CHEBI:33019"/>
        <dbReference type="ChEBI" id="CHEBI:46398"/>
        <dbReference type="ChEBI" id="CHEBI:58601"/>
        <dbReference type="ChEBI" id="CHEBI:58885"/>
        <dbReference type="EC" id="2.7.7.9"/>
    </reaction>
</comment>
<evidence type="ECO:0000259" key="6">
    <source>
        <dbReference type="Pfam" id="PF00483"/>
    </source>
</evidence>
<evidence type="ECO:0000256" key="4">
    <source>
        <dbReference type="ARBA" id="ARBA00022695"/>
    </source>
</evidence>
<proteinExistence type="inferred from homology"/>
<dbReference type="PANTHER" id="PTHR43197:SF1">
    <property type="entry name" value="UTP--GLUCOSE-1-PHOSPHATE URIDYLYLTRANSFERASE"/>
    <property type="match status" value="1"/>
</dbReference>